<keyword evidence="3" id="KW-0238">DNA-binding</keyword>
<dbReference type="AlphaFoldDB" id="A0A9D1CS56"/>
<gene>
    <name evidence="6" type="ORF">IAB73_08270</name>
</gene>
<reference evidence="6" key="1">
    <citation type="submission" date="2020-10" db="EMBL/GenBank/DDBJ databases">
        <authorList>
            <person name="Gilroy R."/>
        </authorList>
    </citation>
    <scope>NUCLEOTIDE SEQUENCE</scope>
    <source>
        <strain evidence="6">ChiSxjej2B14-6234</strain>
    </source>
</reference>
<dbReference type="PANTHER" id="PTHR33238">
    <property type="entry name" value="IRON (METAL) DEPENDENT REPRESSOR, DTXR FAMILY"/>
    <property type="match status" value="1"/>
</dbReference>
<proteinExistence type="inferred from homology"/>
<accession>A0A9D1CS56</accession>
<evidence type="ECO:0000256" key="2">
    <source>
        <dbReference type="ARBA" id="ARBA00023015"/>
    </source>
</evidence>
<dbReference type="InterPro" id="IPR022687">
    <property type="entry name" value="HTH_DTXR"/>
</dbReference>
<keyword evidence="2" id="KW-0805">Transcription regulation</keyword>
<dbReference type="SMART" id="SM00529">
    <property type="entry name" value="HTH_DTXR"/>
    <property type="match status" value="1"/>
</dbReference>
<reference evidence="6" key="2">
    <citation type="journal article" date="2021" name="PeerJ">
        <title>Extensive microbial diversity within the chicken gut microbiome revealed by metagenomics and culture.</title>
        <authorList>
            <person name="Gilroy R."/>
            <person name="Ravi A."/>
            <person name="Getino M."/>
            <person name="Pursley I."/>
            <person name="Horton D.L."/>
            <person name="Alikhan N.F."/>
            <person name="Baker D."/>
            <person name="Gharbi K."/>
            <person name="Hall N."/>
            <person name="Watson M."/>
            <person name="Adriaenssens E.M."/>
            <person name="Foster-Nyarko E."/>
            <person name="Jarju S."/>
            <person name="Secka A."/>
            <person name="Antonio M."/>
            <person name="Oren A."/>
            <person name="Chaudhuri R.R."/>
            <person name="La Ragione R."/>
            <person name="Hildebrand F."/>
            <person name="Pallen M.J."/>
        </authorList>
    </citation>
    <scope>NUCLEOTIDE SEQUENCE</scope>
    <source>
        <strain evidence="6">ChiSxjej2B14-6234</strain>
    </source>
</reference>
<dbReference type="Gene3D" id="1.10.60.10">
    <property type="entry name" value="Iron dependent repressor, metal binding and dimerisation domain"/>
    <property type="match status" value="1"/>
</dbReference>
<dbReference type="InterPro" id="IPR036388">
    <property type="entry name" value="WH-like_DNA-bd_sf"/>
</dbReference>
<dbReference type="InterPro" id="IPR001367">
    <property type="entry name" value="Fe_dep_repressor"/>
</dbReference>
<dbReference type="SUPFAM" id="SSF46785">
    <property type="entry name" value="Winged helix' DNA-binding domain"/>
    <property type="match status" value="1"/>
</dbReference>
<dbReference type="EMBL" id="DVFJ01000030">
    <property type="protein sequence ID" value="HIQ72184.1"/>
    <property type="molecule type" value="Genomic_DNA"/>
</dbReference>
<evidence type="ECO:0000313" key="7">
    <source>
        <dbReference type="Proteomes" id="UP000886887"/>
    </source>
</evidence>
<evidence type="ECO:0000313" key="6">
    <source>
        <dbReference type="EMBL" id="HIQ72184.1"/>
    </source>
</evidence>
<dbReference type="InterPro" id="IPR022689">
    <property type="entry name" value="Iron_dep_repressor"/>
</dbReference>
<evidence type="ECO:0000256" key="4">
    <source>
        <dbReference type="ARBA" id="ARBA00023163"/>
    </source>
</evidence>
<evidence type="ECO:0000256" key="1">
    <source>
        <dbReference type="ARBA" id="ARBA00007871"/>
    </source>
</evidence>
<dbReference type="GO" id="GO:0046914">
    <property type="term" value="F:transition metal ion binding"/>
    <property type="evidence" value="ECO:0007669"/>
    <property type="project" value="InterPro"/>
</dbReference>
<dbReference type="Proteomes" id="UP000886887">
    <property type="component" value="Unassembled WGS sequence"/>
</dbReference>
<dbReference type="PANTHER" id="PTHR33238:SF7">
    <property type="entry name" value="IRON-DEPENDENT TRANSCRIPTIONAL REGULATOR"/>
    <property type="match status" value="1"/>
</dbReference>
<protein>
    <submittedName>
        <fullName evidence="6">Metal-dependent transcriptional regulator</fullName>
    </submittedName>
</protein>
<organism evidence="6 7">
    <name type="scientific">Candidatus Onthenecus intestinigallinarum</name>
    <dbReference type="NCBI Taxonomy" id="2840875"/>
    <lineage>
        <taxon>Bacteria</taxon>
        <taxon>Bacillati</taxon>
        <taxon>Bacillota</taxon>
        <taxon>Clostridia</taxon>
        <taxon>Eubacteriales</taxon>
        <taxon>Candidatus Onthenecus</taxon>
    </lineage>
</organism>
<dbReference type="GO" id="GO:0046983">
    <property type="term" value="F:protein dimerization activity"/>
    <property type="evidence" value="ECO:0007669"/>
    <property type="project" value="InterPro"/>
</dbReference>
<dbReference type="InterPro" id="IPR050536">
    <property type="entry name" value="DtxR_MntR_Metal-Reg"/>
</dbReference>
<dbReference type="Pfam" id="PF01325">
    <property type="entry name" value="Fe_dep_repress"/>
    <property type="match status" value="1"/>
</dbReference>
<dbReference type="GO" id="GO:0003677">
    <property type="term" value="F:DNA binding"/>
    <property type="evidence" value="ECO:0007669"/>
    <property type="project" value="UniProtKB-KW"/>
</dbReference>
<dbReference type="SUPFAM" id="SSF47979">
    <property type="entry name" value="Iron-dependent repressor protein, dimerization domain"/>
    <property type="match status" value="1"/>
</dbReference>
<feature type="domain" description="HTH dtxR-type" evidence="5">
    <location>
        <begin position="3"/>
        <end position="64"/>
    </location>
</feature>
<keyword evidence="4" id="KW-0804">Transcription</keyword>
<dbReference type="PROSITE" id="PS50944">
    <property type="entry name" value="HTH_DTXR"/>
    <property type="match status" value="1"/>
</dbReference>
<comment type="caution">
    <text evidence="6">The sequence shown here is derived from an EMBL/GenBank/DDBJ whole genome shotgun (WGS) entry which is preliminary data.</text>
</comment>
<dbReference type="InterPro" id="IPR036421">
    <property type="entry name" value="Fe_dep_repressor_sf"/>
</dbReference>
<comment type="similarity">
    <text evidence="1">Belongs to the DtxR/MntR family.</text>
</comment>
<dbReference type="Pfam" id="PF02742">
    <property type="entry name" value="Fe_dep_repr_C"/>
    <property type="match status" value="1"/>
</dbReference>
<dbReference type="GO" id="GO:0003700">
    <property type="term" value="F:DNA-binding transcription factor activity"/>
    <property type="evidence" value="ECO:0007669"/>
    <property type="project" value="InterPro"/>
</dbReference>
<dbReference type="InterPro" id="IPR036390">
    <property type="entry name" value="WH_DNA-bd_sf"/>
</dbReference>
<dbReference type="Gene3D" id="1.10.10.10">
    <property type="entry name" value="Winged helix-like DNA-binding domain superfamily/Winged helix DNA-binding domain"/>
    <property type="match status" value="1"/>
</dbReference>
<evidence type="ECO:0000256" key="3">
    <source>
        <dbReference type="ARBA" id="ARBA00023125"/>
    </source>
</evidence>
<name>A0A9D1CS56_9FIRM</name>
<sequence length="125" mass="14216">MKLYESAENYLETILMLERSQGAVRSIDIAAALSFSKPSVSRAVRLLREDAYILVDRQGYITLTDKGRAVAERILERHTLLTRYFVALGVDEATAQQDACRVEHDLSDITFEKIREHAQRTTDEA</sequence>
<evidence type="ECO:0000259" key="5">
    <source>
        <dbReference type="PROSITE" id="PS50944"/>
    </source>
</evidence>